<accession>A0A5B6U4J9</accession>
<dbReference type="EMBL" id="SMMG02000100">
    <property type="protein sequence ID" value="KAA3451162.1"/>
    <property type="molecule type" value="Genomic_DNA"/>
</dbReference>
<dbReference type="Proteomes" id="UP000325315">
    <property type="component" value="Unassembled WGS sequence"/>
</dbReference>
<gene>
    <name evidence="1" type="ORF">EPI10_034367</name>
</gene>
<evidence type="ECO:0000313" key="1">
    <source>
        <dbReference type="EMBL" id="KAA3451162.1"/>
    </source>
</evidence>
<comment type="caution">
    <text evidence="1">The sequence shown here is derived from an EMBL/GenBank/DDBJ whole genome shotgun (WGS) entry which is preliminary data.</text>
</comment>
<keyword evidence="2" id="KW-1185">Reference proteome</keyword>
<sequence>MGWPHHQICDYGHQCFGSTLCLWDTRGLAPHYDLSLWFDHRGLAPLEIWDRLLVIWYHTMGWPHHRWICDFGHQCFGSTIVSLGHQWFGTTLTDIVSLGHQCFGNTL</sequence>
<reference evidence="2" key="1">
    <citation type="journal article" date="2019" name="Plant Biotechnol. J.">
        <title>Genome sequencing of the Australian wild diploid species Gossypium australe highlights disease resistance and delayed gland morphogenesis.</title>
        <authorList>
            <person name="Cai Y."/>
            <person name="Cai X."/>
            <person name="Wang Q."/>
            <person name="Wang P."/>
            <person name="Zhang Y."/>
            <person name="Cai C."/>
            <person name="Xu Y."/>
            <person name="Wang K."/>
            <person name="Zhou Z."/>
            <person name="Wang C."/>
            <person name="Geng S."/>
            <person name="Li B."/>
            <person name="Dong Q."/>
            <person name="Hou Y."/>
            <person name="Wang H."/>
            <person name="Ai P."/>
            <person name="Liu Z."/>
            <person name="Yi F."/>
            <person name="Sun M."/>
            <person name="An G."/>
            <person name="Cheng J."/>
            <person name="Zhang Y."/>
            <person name="Shi Q."/>
            <person name="Xie Y."/>
            <person name="Shi X."/>
            <person name="Chang Y."/>
            <person name="Huang F."/>
            <person name="Chen Y."/>
            <person name="Hong S."/>
            <person name="Mi L."/>
            <person name="Sun Q."/>
            <person name="Zhang L."/>
            <person name="Zhou B."/>
            <person name="Peng R."/>
            <person name="Zhang X."/>
            <person name="Liu F."/>
        </authorList>
    </citation>
    <scope>NUCLEOTIDE SEQUENCE [LARGE SCALE GENOMIC DNA]</scope>
    <source>
        <strain evidence="2">cv. PA1801</strain>
    </source>
</reference>
<name>A0A5B6U4J9_9ROSI</name>
<evidence type="ECO:0000313" key="2">
    <source>
        <dbReference type="Proteomes" id="UP000325315"/>
    </source>
</evidence>
<proteinExistence type="predicted"/>
<organism evidence="1 2">
    <name type="scientific">Gossypium australe</name>
    <dbReference type="NCBI Taxonomy" id="47621"/>
    <lineage>
        <taxon>Eukaryota</taxon>
        <taxon>Viridiplantae</taxon>
        <taxon>Streptophyta</taxon>
        <taxon>Embryophyta</taxon>
        <taxon>Tracheophyta</taxon>
        <taxon>Spermatophyta</taxon>
        <taxon>Magnoliopsida</taxon>
        <taxon>eudicotyledons</taxon>
        <taxon>Gunneridae</taxon>
        <taxon>Pentapetalae</taxon>
        <taxon>rosids</taxon>
        <taxon>malvids</taxon>
        <taxon>Malvales</taxon>
        <taxon>Malvaceae</taxon>
        <taxon>Malvoideae</taxon>
        <taxon>Gossypium</taxon>
    </lineage>
</organism>
<protein>
    <submittedName>
        <fullName evidence="1">Uncharacterized protein</fullName>
    </submittedName>
</protein>
<dbReference type="AlphaFoldDB" id="A0A5B6U4J9"/>